<keyword evidence="2" id="KW-1185">Reference proteome</keyword>
<comment type="caution">
    <text evidence="1">The sequence shown here is derived from an EMBL/GenBank/DDBJ whole genome shotgun (WGS) entry which is preliminary data.</text>
</comment>
<protein>
    <recommendedName>
        <fullName evidence="3">Z-ring formation inhibitor MciZ</fullName>
    </recommendedName>
</protein>
<dbReference type="InterPro" id="IPR025177">
    <property type="entry name" value="MciZ"/>
</dbReference>
<accession>A0ABR6CQG3</accession>
<evidence type="ECO:0008006" key="3">
    <source>
        <dbReference type="Google" id="ProtNLM"/>
    </source>
</evidence>
<sequence length="53" mass="6367">MKVYILEKAIVLTGKSWEIKQKLKEFQVKYEFVSDWINDIHTPKKESTPTRIK</sequence>
<organism evidence="1 2">
    <name type="scientific">Peribacillus huizhouensis</name>
    <dbReference type="NCBI Taxonomy" id="1501239"/>
    <lineage>
        <taxon>Bacteria</taxon>
        <taxon>Bacillati</taxon>
        <taxon>Bacillota</taxon>
        <taxon>Bacilli</taxon>
        <taxon>Bacillales</taxon>
        <taxon>Bacillaceae</taxon>
        <taxon>Peribacillus</taxon>
    </lineage>
</organism>
<dbReference type="Proteomes" id="UP000626697">
    <property type="component" value="Unassembled WGS sequence"/>
</dbReference>
<dbReference type="RefSeq" id="WP_084552325.1">
    <property type="nucleotide sequence ID" value="NZ_JACJHX010000007.1"/>
</dbReference>
<dbReference type="EMBL" id="JACJHX010000007">
    <property type="protein sequence ID" value="MBA9027278.1"/>
    <property type="molecule type" value="Genomic_DNA"/>
</dbReference>
<dbReference type="Pfam" id="PF13072">
    <property type="entry name" value="MciZ"/>
    <property type="match status" value="1"/>
</dbReference>
<evidence type="ECO:0000313" key="1">
    <source>
        <dbReference type="EMBL" id="MBA9027278.1"/>
    </source>
</evidence>
<reference evidence="1 2" key="1">
    <citation type="submission" date="2020-08" db="EMBL/GenBank/DDBJ databases">
        <title>Genomic Encyclopedia of Type Strains, Phase IV (KMG-IV): sequencing the most valuable type-strain genomes for metagenomic binning, comparative biology and taxonomic classification.</title>
        <authorList>
            <person name="Goeker M."/>
        </authorList>
    </citation>
    <scope>NUCLEOTIDE SEQUENCE [LARGE SCALE GENOMIC DNA]</scope>
    <source>
        <strain evidence="1 2">DSM 105481</strain>
    </source>
</reference>
<name>A0ABR6CQG3_9BACI</name>
<evidence type="ECO:0000313" key="2">
    <source>
        <dbReference type="Proteomes" id="UP000626697"/>
    </source>
</evidence>
<gene>
    <name evidence="1" type="ORF">HNP81_002568</name>
</gene>
<proteinExistence type="predicted"/>